<reference evidence="3 4" key="1">
    <citation type="journal article" date="2010" name="Science">
        <title>Genome expansion and gene loss in powdery mildew fungi reveal tradeoffs in extreme parasitism.</title>
        <authorList>
            <person name="Spanu P.D."/>
            <person name="Abbott J.C."/>
            <person name="Amselem J."/>
            <person name="Burgis T.A."/>
            <person name="Soanes D.M."/>
            <person name="Stueber K."/>
            <person name="Ver Loren van Themaat E."/>
            <person name="Brown J.K.M."/>
            <person name="Butcher S.A."/>
            <person name="Gurr S.J."/>
            <person name="Lebrun M.-H."/>
            <person name="Ridout C.J."/>
            <person name="Schulze-Lefert P."/>
            <person name="Talbot N.J."/>
            <person name="Ahmadinejad N."/>
            <person name="Ametz C."/>
            <person name="Barton G.R."/>
            <person name="Benjdia M."/>
            <person name="Bidzinski P."/>
            <person name="Bindschedler L.V."/>
            <person name="Both M."/>
            <person name="Brewer M.T."/>
            <person name="Cadle-Davidson L."/>
            <person name="Cadle-Davidson M.M."/>
            <person name="Collemare J."/>
            <person name="Cramer R."/>
            <person name="Frenkel O."/>
            <person name="Godfrey D."/>
            <person name="Harriman J."/>
            <person name="Hoede C."/>
            <person name="King B.C."/>
            <person name="Klages S."/>
            <person name="Kleemann J."/>
            <person name="Knoll D."/>
            <person name="Koti P.S."/>
            <person name="Kreplak J."/>
            <person name="Lopez-Ruiz F.J."/>
            <person name="Lu X."/>
            <person name="Maekawa T."/>
            <person name="Mahanil S."/>
            <person name="Micali C."/>
            <person name="Milgroom M.G."/>
            <person name="Montana G."/>
            <person name="Noir S."/>
            <person name="O'Connell R.J."/>
            <person name="Oberhaensli S."/>
            <person name="Parlange F."/>
            <person name="Pedersen C."/>
            <person name="Quesneville H."/>
            <person name="Reinhardt R."/>
            <person name="Rott M."/>
            <person name="Sacristan S."/>
            <person name="Schmidt S.M."/>
            <person name="Schoen M."/>
            <person name="Skamnioti P."/>
            <person name="Sommer H."/>
            <person name="Stephens A."/>
            <person name="Takahara H."/>
            <person name="Thordal-Christensen H."/>
            <person name="Vigouroux M."/>
            <person name="Wessling R."/>
            <person name="Wicker T."/>
            <person name="Panstruga R."/>
        </authorList>
    </citation>
    <scope>NUCLEOTIDE SEQUENCE [LARGE SCALE GENOMIC DNA]</scope>
    <source>
        <strain evidence="3">DH14</strain>
    </source>
</reference>
<organism evidence="3 4">
    <name type="scientific">Blumeria graminis f. sp. hordei (strain DH14)</name>
    <name type="common">Barley powdery mildew</name>
    <name type="synonym">Oidium monilioides f. sp. hordei</name>
    <dbReference type="NCBI Taxonomy" id="546991"/>
    <lineage>
        <taxon>Eukaryota</taxon>
        <taxon>Fungi</taxon>
        <taxon>Dikarya</taxon>
        <taxon>Ascomycota</taxon>
        <taxon>Pezizomycotina</taxon>
        <taxon>Leotiomycetes</taxon>
        <taxon>Erysiphales</taxon>
        <taxon>Erysiphaceae</taxon>
        <taxon>Blumeria</taxon>
        <taxon>Blumeria hordei</taxon>
    </lineage>
</organism>
<evidence type="ECO:0000256" key="2">
    <source>
        <dbReference type="PROSITE-ProRule" id="PRU00708"/>
    </source>
</evidence>
<dbReference type="eggNOG" id="KOG4197">
    <property type="taxonomic scope" value="Eukaryota"/>
</dbReference>
<evidence type="ECO:0000313" key="4">
    <source>
        <dbReference type="Proteomes" id="UP000015441"/>
    </source>
</evidence>
<dbReference type="NCBIfam" id="TIGR00756">
    <property type="entry name" value="PPR"/>
    <property type="match status" value="3"/>
</dbReference>
<feature type="repeat" description="PPR" evidence="2">
    <location>
        <begin position="381"/>
        <end position="415"/>
    </location>
</feature>
<dbReference type="InterPro" id="IPR011990">
    <property type="entry name" value="TPR-like_helical_dom_sf"/>
</dbReference>
<comment type="similarity">
    <text evidence="1">Belongs to the PPR family. P subfamily.</text>
</comment>
<dbReference type="OrthoDB" id="185373at2759"/>
<dbReference type="HOGENOM" id="CLU_368409_0_0_1"/>
<dbReference type="EMBL" id="CAUH01001543">
    <property type="protein sequence ID" value="CCU75640.1"/>
    <property type="molecule type" value="Genomic_DNA"/>
</dbReference>
<accession>N1J6E3</accession>
<evidence type="ECO:0008006" key="5">
    <source>
        <dbReference type="Google" id="ProtNLM"/>
    </source>
</evidence>
<dbReference type="Pfam" id="PF01535">
    <property type="entry name" value="PPR"/>
    <property type="match status" value="1"/>
</dbReference>
<dbReference type="PANTHER" id="PTHR46128">
    <property type="entry name" value="MITOCHONDRIAL GROUP I INTRON SPLICING FACTOR CCM1"/>
    <property type="match status" value="1"/>
</dbReference>
<feature type="repeat" description="PPR" evidence="2">
    <location>
        <begin position="346"/>
        <end position="380"/>
    </location>
</feature>
<sequence>MKLHLLCWGFRRKWSRPLTTKALTQSFQRTLSSPRKIQRQISVNPKGIVFKTFQHVTLRRSHLKYRARLGNYATRLTNATDWYLKCTMRCHGQVILFARSYSTVSLTRNIFGVASHPENPRQSLLHSKSIGFSDSLSYQLYSSRVGPEDSTHQVNHNCSSPDYDHADSYHNSHERDFTEKVGLLNNFTTSLNCVRQNAADTVDPITRPMRKNLEADSSDRLVNNLRNNISHSSQIESDSLRRNVGPSSTTFLFRKKYKSLRETSSSVKDDEYPSLIRSNPVRKITSNLVETSHQFKRSPSIFHQIRLAMNLKNHIQLDILWKDAATWSVQNQESSDTVVNRAKVLSLEVCNQFITAYMKFQRPSKAIEIWNHMIQNGLEPSLKTWNSMMSGCRMVSDWRSSEKLWNKMIQSGTLPDEVSWSTRISIFAEAKEIDMAIRTLEEMGRLWLAAAKKKHPQLGHEELQLVDDVKTMVKPNVSCLNPIVSGLVRLGKKTEANQLITWARAFGIKPDIFTFNIFLRSMIRNAQRQEAMMLLKRMERAGVEADVVTYTILLDEILRFPHRYTPEQQKKIVEGILEDMSQAGVKPSISIYGKIIHQLTRNHDPLNMPTIQALLQQISAENLKLSIQIQTNLLDYYYLQVPPQHKLAQQIIAGAEEIVGLDRVFWDRAIECCALIGDTSTALEIIARLSSQKTRVGWGAMRKILEALVSRGEKQIAKTLVRDIRTNAGLSDFVQNTTGEAMFWELVEQFDLESPL</sequence>
<evidence type="ECO:0000256" key="1">
    <source>
        <dbReference type="ARBA" id="ARBA00007626"/>
    </source>
</evidence>
<gene>
    <name evidence="3" type="ORF">BGHDH14_bgh05954</name>
</gene>
<proteinExistence type="inferred from homology"/>
<dbReference type="InterPro" id="IPR002885">
    <property type="entry name" value="PPR_rpt"/>
</dbReference>
<dbReference type="InParanoid" id="N1J6E3"/>
<dbReference type="PANTHER" id="PTHR46128:SF73">
    <property type="entry name" value="CRIB DOMAIN-CONTAINING PROTEIN"/>
    <property type="match status" value="1"/>
</dbReference>
<dbReference type="InterPro" id="IPR050872">
    <property type="entry name" value="PPR_P_subfamily"/>
</dbReference>
<dbReference type="Gene3D" id="1.25.40.10">
    <property type="entry name" value="Tetratricopeptide repeat domain"/>
    <property type="match status" value="3"/>
</dbReference>
<dbReference type="Pfam" id="PF13041">
    <property type="entry name" value="PPR_2"/>
    <property type="match status" value="2"/>
</dbReference>
<name>N1J6E3_BLUG1</name>
<evidence type="ECO:0000313" key="3">
    <source>
        <dbReference type="EMBL" id="CCU75640.1"/>
    </source>
</evidence>
<dbReference type="AlphaFoldDB" id="N1J6E3"/>
<feature type="repeat" description="PPR" evidence="2">
    <location>
        <begin position="511"/>
        <end position="545"/>
    </location>
</feature>
<protein>
    <recommendedName>
        <fullName evidence="5">Pentatricopeptide repeat protein</fullName>
    </recommendedName>
</protein>
<comment type="caution">
    <text evidence="3">The sequence shown here is derived from an EMBL/GenBank/DDBJ whole genome shotgun (WGS) entry which is preliminary data.</text>
</comment>
<dbReference type="Proteomes" id="UP000015441">
    <property type="component" value="Unassembled WGS sequence"/>
</dbReference>
<keyword evidence="4" id="KW-1185">Reference proteome</keyword>
<dbReference type="PROSITE" id="PS51375">
    <property type="entry name" value="PPR"/>
    <property type="match status" value="3"/>
</dbReference>
<dbReference type="STRING" id="546991.N1J6E3"/>